<dbReference type="InterPro" id="IPR036086">
    <property type="entry name" value="ParB/Sulfiredoxin_sf"/>
</dbReference>
<comment type="caution">
    <text evidence="2">The sequence shown here is derived from an EMBL/GenBank/DDBJ whole genome shotgun (WGS) entry which is preliminary data.</text>
</comment>
<dbReference type="GO" id="GO:0005694">
    <property type="term" value="C:chromosome"/>
    <property type="evidence" value="ECO:0007669"/>
    <property type="project" value="TreeGrafter"/>
</dbReference>
<evidence type="ECO:0000313" key="2">
    <source>
        <dbReference type="EMBL" id="OMD44040.1"/>
    </source>
</evidence>
<dbReference type="SUPFAM" id="SSF109709">
    <property type="entry name" value="KorB DNA-binding domain-like"/>
    <property type="match status" value="1"/>
</dbReference>
<accession>A0A1R0Y9J8</accession>
<feature type="domain" description="ParB-like N-terminal" evidence="1">
    <location>
        <begin position="23"/>
        <end position="88"/>
    </location>
</feature>
<dbReference type="RefSeq" id="WP_076116315.1">
    <property type="nucleotide sequence ID" value="NZ_MPTC01000001.1"/>
</dbReference>
<dbReference type="InterPro" id="IPR003115">
    <property type="entry name" value="ParB_N"/>
</dbReference>
<dbReference type="GO" id="GO:0007059">
    <property type="term" value="P:chromosome segregation"/>
    <property type="evidence" value="ECO:0007669"/>
    <property type="project" value="TreeGrafter"/>
</dbReference>
<reference evidence="2 3" key="1">
    <citation type="submission" date="2016-10" db="EMBL/GenBank/DDBJ databases">
        <title>Paenibacillus species isolates.</title>
        <authorList>
            <person name="Beno S.M."/>
        </authorList>
    </citation>
    <scope>NUCLEOTIDE SEQUENCE [LARGE SCALE GENOMIC DNA]</scope>
    <source>
        <strain evidence="2 3">FSL H7-0710</strain>
    </source>
</reference>
<dbReference type="PANTHER" id="PTHR33375">
    <property type="entry name" value="CHROMOSOME-PARTITIONING PROTEIN PARB-RELATED"/>
    <property type="match status" value="1"/>
</dbReference>
<gene>
    <name evidence="2" type="ORF">BSK52_00370</name>
</gene>
<dbReference type="OrthoDB" id="2666370at2"/>
<evidence type="ECO:0000313" key="3">
    <source>
        <dbReference type="Proteomes" id="UP000187439"/>
    </source>
</evidence>
<dbReference type="Gene3D" id="1.10.10.2830">
    <property type="match status" value="1"/>
</dbReference>
<dbReference type="SUPFAM" id="SSF110849">
    <property type="entry name" value="ParB/Sulfiredoxin"/>
    <property type="match status" value="1"/>
</dbReference>
<dbReference type="Gene3D" id="3.90.1530.10">
    <property type="entry name" value="Conserved hypothetical protein from pyrococcus furiosus pfu- 392566-001, ParB domain"/>
    <property type="match status" value="1"/>
</dbReference>
<organism evidence="2 3">
    <name type="scientific">Paenibacillus odorifer</name>
    <dbReference type="NCBI Taxonomy" id="189426"/>
    <lineage>
        <taxon>Bacteria</taxon>
        <taxon>Bacillati</taxon>
        <taxon>Bacillota</taxon>
        <taxon>Bacilli</taxon>
        <taxon>Bacillales</taxon>
        <taxon>Paenibacillaceae</taxon>
        <taxon>Paenibacillus</taxon>
    </lineage>
</organism>
<evidence type="ECO:0000259" key="1">
    <source>
        <dbReference type="Pfam" id="PF02195"/>
    </source>
</evidence>
<dbReference type="PANTHER" id="PTHR33375:SF1">
    <property type="entry name" value="CHROMOSOME-PARTITIONING PROTEIN PARB-RELATED"/>
    <property type="match status" value="1"/>
</dbReference>
<dbReference type="Proteomes" id="UP000187439">
    <property type="component" value="Unassembled WGS sequence"/>
</dbReference>
<protein>
    <recommendedName>
        <fullName evidence="1">ParB-like N-terminal domain-containing protein</fullName>
    </recommendedName>
</protein>
<dbReference type="EMBL" id="MPTC01000001">
    <property type="protein sequence ID" value="OMD44040.1"/>
    <property type="molecule type" value="Genomic_DNA"/>
</dbReference>
<sequence length="307" mass="35379">MIIEKRKTYNLTIHPLHDEIISKCSKSEMLSLETSIRDQGILYPLLVNQENQIIDGTSRWTIAKKLNIQEVSVLIIDISLSEELLTTINETRRDNETDLIKLAKKIQRFYILFGIKRGPKKGHDVQKEACDIAAVFKMSYKKMSRLLKLLELIQPIQDLISNNKIGIVIGNHIASRLETEKQYDLYQIINSMDITKMKDQDLKILINQVELDLLTTTQVTKSPNCNTLGFEDFHTIIQTSSGDHYSEVMSNITSANVERIIKDVKRIQRNTLSCYENIPPGISIENHRELINSFQEILNFLHSMEVH</sequence>
<name>A0A1R0Y9J8_9BACL</name>
<proteinExistence type="predicted"/>
<dbReference type="InterPro" id="IPR050336">
    <property type="entry name" value="Chromosome_partition/occlusion"/>
</dbReference>
<dbReference type="Pfam" id="PF02195">
    <property type="entry name" value="ParB_N"/>
    <property type="match status" value="1"/>
</dbReference>
<dbReference type="AlphaFoldDB" id="A0A1R0Y9J8"/>